<accession>A0ABD0M4D0</accession>
<feature type="region of interest" description="Disordered" evidence="2">
    <location>
        <begin position="531"/>
        <end position="655"/>
    </location>
</feature>
<evidence type="ECO:0000256" key="1">
    <source>
        <dbReference type="SAM" id="Coils"/>
    </source>
</evidence>
<evidence type="ECO:0000313" key="5">
    <source>
        <dbReference type="Proteomes" id="UP001519460"/>
    </source>
</evidence>
<evidence type="ECO:0000313" key="4">
    <source>
        <dbReference type="EMBL" id="KAK7506515.1"/>
    </source>
</evidence>
<name>A0ABD0M4D0_9CAEN</name>
<dbReference type="EMBL" id="JACVVK020000006">
    <property type="protein sequence ID" value="KAK7506515.1"/>
    <property type="molecule type" value="Genomic_DNA"/>
</dbReference>
<feature type="region of interest" description="Disordered" evidence="2">
    <location>
        <begin position="93"/>
        <end position="123"/>
    </location>
</feature>
<dbReference type="PANTHER" id="PTHR47080:SF2">
    <property type="entry name" value="GLUTAMINE-RICH PROTEIN 2"/>
    <property type="match status" value="1"/>
</dbReference>
<keyword evidence="5" id="KW-1185">Reference proteome</keyword>
<keyword evidence="1" id="KW-0175">Coiled coil</keyword>
<proteinExistence type="predicted"/>
<sequence length="655" mass="73670">MLMMGDLMKEMGALKEANDKLQDQIGGLDLDDLNKRLKSLEDLQRDMNLKLALLPAPEEFDSFVRWQQLEEAMLGIRSALDDLQKPVERIVMESFSQTDAKPESRPTSSRSRPSSSLSGGPSPELLEILERLGHLSSDFGELMKRVKSLETEMPNKLDKSALDGLNLSDDILNQLNKLKDDIHKLQSGLAKADLVMLSSPHNDSKTISLSPPPFAESQITDTLPQWQPPPADIVESDLPNPQPELQDSDTDIHQTKVTSENLNELSGGDEELKAQLEELLKRVQEDEEAVNRLRQMLLQLEKEVEKLNKTTHELTEDNLNKKKKIEELFGLCEELERRKADKEYVAMEVDVKADKRQLEGKVNHSLFDSTTSEINKTIKDILDKLSGNDAEWKSMLAKLANDLDGKLDRLELTPLKEWLEAKLKALSKKIQDGQLNWTEDEAAGLRRQLIQRYHCLSCDKPVDVMPKGFGTPDVADFYATTRQCGGSHTLTYPNKRLTRMNNFKEEVDVLGADGHIYKGRMDATGRLEAKIPSPLAQNRQNNAPQSPTYTESKMEEGVKSYELPELLERQTPRSGQRPMSARGPQVRRSVTPQRPGSRQEVSRPQSARPSSSNPDQRSGHTTPQPSEEHVYPEGEEETGEITVEVPSQIPVANAE</sequence>
<evidence type="ECO:0000259" key="3">
    <source>
        <dbReference type="Pfam" id="PF16043"/>
    </source>
</evidence>
<reference evidence="4 5" key="1">
    <citation type="journal article" date="2023" name="Sci. Data">
        <title>Genome assembly of the Korean intertidal mud-creeper Batillaria attramentaria.</title>
        <authorList>
            <person name="Patra A.K."/>
            <person name="Ho P.T."/>
            <person name="Jun S."/>
            <person name="Lee S.J."/>
            <person name="Kim Y."/>
            <person name="Won Y.J."/>
        </authorList>
    </citation>
    <scope>NUCLEOTIDE SEQUENCE [LARGE SCALE GENOMIC DNA]</scope>
    <source>
        <strain evidence="4">Wonlab-2016</strain>
    </source>
</reference>
<gene>
    <name evidence="4" type="ORF">BaRGS_00001990</name>
</gene>
<feature type="compositionally biased region" description="Low complexity" evidence="2">
    <location>
        <begin position="105"/>
        <end position="123"/>
    </location>
</feature>
<comment type="caution">
    <text evidence="4">The sequence shown here is derived from an EMBL/GenBank/DDBJ whole genome shotgun (WGS) entry which is preliminary data.</text>
</comment>
<feature type="domain" description="DUF4795" evidence="3">
    <location>
        <begin position="284"/>
        <end position="468"/>
    </location>
</feature>
<organism evidence="4 5">
    <name type="scientific">Batillaria attramentaria</name>
    <dbReference type="NCBI Taxonomy" id="370345"/>
    <lineage>
        <taxon>Eukaryota</taxon>
        <taxon>Metazoa</taxon>
        <taxon>Spiralia</taxon>
        <taxon>Lophotrochozoa</taxon>
        <taxon>Mollusca</taxon>
        <taxon>Gastropoda</taxon>
        <taxon>Caenogastropoda</taxon>
        <taxon>Sorbeoconcha</taxon>
        <taxon>Cerithioidea</taxon>
        <taxon>Batillariidae</taxon>
        <taxon>Batillaria</taxon>
    </lineage>
</organism>
<dbReference type="PANTHER" id="PTHR47080">
    <property type="entry name" value="CHROMOSOME 16 OPEN READING FRAME 96"/>
    <property type="match status" value="1"/>
</dbReference>
<feature type="coiled-coil region" evidence="1">
    <location>
        <begin position="4"/>
        <end position="50"/>
    </location>
</feature>
<feature type="compositionally biased region" description="Polar residues" evidence="2">
    <location>
        <begin position="602"/>
        <end position="625"/>
    </location>
</feature>
<feature type="compositionally biased region" description="Polar residues" evidence="2">
    <location>
        <begin position="535"/>
        <end position="551"/>
    </location>
</feature>
<feature type="coiled-coil region" evidence="1">
    <location>
        <begin position="262"/>
        <end position="338"/>
    </location>
</feature>
<evidence type="ECO:0000256" key="2">
    <source>
        <dbReference type="SAM" id="MobiDB-lite"/>
    </source>
</evidence>
<dbReference type="AlphaFoldDB" id="A0ABD0M4D0"/>
<dbReference type="InterPro" id="IPR032013">
    <property type="entry name" value="DUF4795"/>
</dbReference>
<dbReference type="Proteomes" id="UP001519460">
    <property type="component" value="Unassembled WGS sequence"/>
</dbReference>
<dbReference type="Pfam" id="PF16043">
    <property type="entry name" value="DUF4795"/>
    <property type="match status" value="1"/>
</dbReference>
<protein>
    <recommendedName>
        <fullName evidence="3">DUF4795 domain-containing protein</fullName>
    </recommendedName>
</protein>